<evidence type="ECO:0000313" key="4">
    <source>
        <dbReference type="Proteomes" id="UP000614424"/>
    </source>
</evidence>
<organism evidence="3 4">
    <name type="scientific">Candidatus Desulfobia pelagia</name>
    <dbReference type="NCBI Taxonomy" id="2841692"/>
    <lineage>
        <taxon>Bacteria</taxon>
        <taxon>Pseudomonadati</taxon>
        <taxon>Thermodesulfobacteriota</taxon>
        <taxon>Desulfobulbia</taxon>
        <taxon>Desulfobulbales</taxon>
        <taxon>Desulfobulbaceae</taxon>
        <taxon>Candidatus Desulfobia</taxon>
    </lineage>
</organism>
<dbReference type="Pfam" id="PF17408">
    <property type="entry name" value="MCD_N"/>
    <property type="match status" value="1"/>
</dbReference>
<evidence type="ECO:0000313" key="3">
    <source>
        <dbReference type="EMBL" id="MBC8317940.1"/>
    </source>
</evidence>
<evidence type="ECO:0000259" key="1">
    <source>
        <dbReference type="Pfam" id="PF05292"/>
    </source>
</evidence>
<dbReference type="GO" id="GO:0006633">
    <property type="term" value="P:fatty acid biosynthetic process"/>
    <property type="evidence" value="ECO:0007669"/>
    <property type="project" value="InterPro"/>
</dbReference>
<dbReference type="Gene3D" id="1.20.140.90">
    <property type="entry name" value="Malonyl-CoA decarboxylase, oligemerization domain"/>
    <property type="match status" value="1"/>
</dbReference>
<protein>
    <submittedName>
        <fullName evidence="3">Malonyl-CoA decarboxylase</fullName>
    </submittedName>
</protein>
<dbReference type="Gene3D" id="3.40.630.150">
    <property type="entry name" value="Malonyl-CoA decarboxylase, catalytic domain"/>
    <property type="match status" value="1"/>
</dbReference>
<dbReference type="InterPro" id="IPR007956">
    <property type="entry name" value="Malonyl_CoA_deC_C"/>
</dbReference>
<dbReference type="InterPro" id="IPR042303">
    <property type="entry name" value="Malonyl_CoA_deC_C_sf"/>
</dbReference>
<gene>
    <name evidence="3" type="ORF">H8E41_08530</name>
</gene>
<evidence type="ECO:0000259" key="2">
    <source>
        <dbReference type="Pfam" id="PF17408"/>
    </source>
</evidence>
<dbReference type="GO" id="GO:0050080">
    <property type="term" value="F:malonyl-CoA decarboxylase activity"/>
    <property type="evidence" value="ECO:0007669"/>
    <property type="project" value="InterPro"/>
</dbReference>
<dbReference type="Proteomes" id="UP000614424">
    <property type="component" value="Unassembled WGS sequence"/>
</dbReference>
<dbReference type="EMBL" id="JACNJZ010000116">
    <property type="protein sequence ID" value="MBC8317940.1"/>
    <property type="molecule type" value="Genomic_DNA"/>
</dbReference>
<dbReference type="PANTHER" id="PTHR28641">
    <property type="match status" value="1"/>
</dbReference>
<accession>A0A8J6NDH3</accession>
<dbReference type="InterPro" id="IPR035372">
    <property type="entry name" value="MCD_N"/>
</dbReference>
<proteinExistence type="predicted"/>
<sequence>MPDSHDNSARPFTIFNSLTRDELSRKWQGIKQLARQALSKKKPSSVQYENKEDLKELISECINARGGDVSARIRTVELGTVYLGLSKVGRENFHNILARDFDVNAALLDQSITSLGAAVSVEDRIKAEIALKNSLIPSRVQLLKQFSSLPNGFKFLIDMRADLLSKTKEDPYICKLANDLKEILDSWFDVGLLDLTEITWDSPAALLEKLIEYEAVHEIRSWNDLRKRLDSDRLCFAFLHNKMPREPIIFVEVALVDNLSDNIQKLICREGGSSREHGANTAIFYSISNAQPGLAGISLGNFLIKTVVKKLAKEKSHLKHFATLSPVPGFRKWLDSLLADKDENVLCVQDAKAVKNQYACDNGAEKLQDLLAGDWFSDEETANFLKPILLNLCARYLLHEKKENKALDPVMNFHLTNGARIERVNWLADLSDRGMKRSYGIMVNYYYELSDIDSNHEQYISSTLIAASREVKKIFRE</sequence>
<feature type="domain" description="Malonyl-CoA decarboxylase C-terminal" evidence="1">
    <location>
        <begin position="191"/>
        <end position="448"/>
    </location>
</feature>
<dbReference type="InterPro" id="IPR038917">
    <property type="entry name" value="Malonyl_CoA_deC"/>
</dbReference>
<dbReference type="GO" id="GO:0006085">
    <property type="term" value="P:acetyl-CoA biosynthetic process"/>
    <property type="evidence" value="ECO:0007669"/>
    <property type="project" value="TreeGrafter"/>
</dbReference>
<dbReference type="Pfam" id="PF05292">
    <property type="entry name" value="MCD"/>
    <property type="match status" value="1"/>
</dbReference>
<dbReference type="PANTHER" id="PTHR28641:SF1">
    <property type="entry name" value="MALONYL-COA DECARBOXYLASE, MITOCHONDRIAL"/>
    <property type="match status" value="1"/>
</dbReference>
<feature type="domain" description="Malonyl-CoA decarboxylase N-terminal" evidence="2">
    <location>
        <begin position="101"/>
        <end position="188"/>
    </location>
</feature>
<dbReference type="GO" id="GO:2001294">
    <property type="term" value="P:malonyl-CoA catabolic process"/>
    <property type="evidence" value="ECO:0007669"/>
    <property type="project" value="TreeGrafter"/>
</dbReference>
<name>A0A8J6NDH3_9BACT</name>
<dbReference type="AlphaFoldDB" id="A0A8J6NDH3"/>
<dbReference type="InterPro" id="IPR038351">
    <property type="entry name" value="MCD_N_sf"/>
</dbReference>
<comment type="caution">
    <text evidence="3">The sequence shown here is derived from an EMBL/GenBank/DDBJ whole genome shotgun (WGS) entry which is preliminary data.</text>
</comment>
<reference evidence="3 4" key="1">
    <citation type="submission" date="2020-08" db="EMBL/GenBank/DDBJ databases">
        <title>Bridging the membrane lipid divide: bacteria of the FCB group superphylum have the potential to synthesize archaeal ether lipids.</title>
        <authorList>
            <person name="Villanueva L."/>
            <person name="Von Meijenfeldt F.A.B."/>
            <person name="Westbye A.B."/>
            <person name="Yadav S."/>
            <person name="Hopmans E.C."/>
            <person name="Dutilh B.E."/>
            <person name="Sinninghe Damste J.S."/>
        </authorList>
    </citation>
    <scope>NUCLEOTIDE SEQUENCE [LARGE SCALE GENOMIC DNA]</scope>
    <source>
        <strain evidence="3">NIOZ-UU47</strain>
    </source>
</reference>